<dbReference type="Proteomes" id="UP000663862">
    <property type="component" value="Unassembled WGS sequence"/>
</dbReference>
<evidence type="ECO:0000256" key="1">
    <source>
        <dbReference type="SAM" id="MobiDB-lite"/>
    </source>
</evidence>
<accession>A0A821FEJ4</accession>
<feature type="region of interest" description="Disordered" evidence="1">
    <location>
        <begin position="286"/>
        <end position="329"/>
    </location>
</feature>
<proteinExistence type="predicted"/>
<dbReference type="AlphaFoldDB" id="A0A821FEJ4"/>
<protein>
    <submittedName>
        <fullName evidence="2">Uncharacterized protein</fullName>
    </submittedName>
</protein>
<dbReference type="EMBL" id="CAJOBQ010005095">
    <property type="protein sequence ID" value="CAF4649817.1"/>
    <property type="molecule type" value="Genomic_DNA"/>
</dbReference>
<evidence type="ECO:0000313" key="3">
    <source>
        <dbReference type="Proteomes" id="UP000663862"/>
    </source>
</evidence>
<comment type="caution">
    <text evidence="2">The sequence shown here is derived from an EMBL/GenBank/DDBJ whole genome shotgun (WGS) entry which is preliminary data.</text>
</comment>
<gene>
    <name evidence="2" type="ORF">TSG867_LOCUS30705</name>
</gene>
<name>A0A821FEJ4_9BILA</name>
<evidence type="ECO:0000313" key="2">
    <source>
        <dbReference type="EMBL" id="CAF4649817.1"/>
    </source>
</evidence>
<sequence>MIKITQIEIAVPCGINKINIQNEQMNDYRHTLMNIIRTHGQDVDNISFYKRYKQLFITFHTVLYDQRYKCRSYIISYVTNRDVKDTLSYGNIIVFYQYMNQFYAFIQKYYLSRKKLSHSIELPVEVCNKLDEMYSLLALSNDYDIIPILTFHHKCIMIQFEDSDNTFAIKKKSNLHCITENGLVTIKDRNKSYVGCCLCEGSLTEIEAAADRLDKEMNTDLESDCEIVMNFDKSNASQELSQYSMVTTPSNPTGSTMRSLLMTSFDNGSSAYQTLNDIQRITKDKNYGEGLEISTSEEDIDEEEDESDDGNNSSEERVAISTSTASTKG</sequence>
<feature type="compositionally biased region" description="Acidic residues" evidence="1">
    <location>
        <begin position="295"/>
        <end position="309"/>
    </location>
</feature>
<reference evidence="2" key="1">
    <citation type="submission" date="2021-02" db="EMBL/GenBank/DDBJ databases">
        <authorList>
            <person name="Nowell W R."/>
        </authorList>
    </citation>
    <scope>NUCLEOTIDE SEQUENCE</scope>
</reference>
<feature type="compositionally biased region" description="Polar residues" evidence="1">
    <location>
        <begin position="320"/>
        <end position="329"/>
    </location>
</feature>
<organism evidence="2 3">
    <name type="scientific">Rotaria socialis</name>
    <dbReference type="NCBI Taxonomy" id="392032"/>
    <lineage>
        <taxon>Eukaryota</taxon>
        <taxon>Metazoa</taxon>
        <taxon>Spiralia</taxon>
        <taxon>Gnathifera</taxon>
        <taxon>Rotifera</taxon>
        <taxon>Eurotatoria</taxon>
        <taxon>Bdelloidea</taxon>
        <taxon>Philodinida</taxon>
        <taxon>Philodinidae</taxon>
        <taxon>Rotaria</taxon>
    </lineage>
</organism>